<dbReference type="SUPFAM" id="SSF56784">
    <property type="entry name" value="HAD-like"/>
    <property type="match status" value="1"/>
</dbReference>
<dbReference type="PANTHER" id="PTHR43481">
    <property type="entry name" value="FRUCTOSE-1-PHOSPHATE PHOSPHATASE"/>
    <property type="match status" value="1"/>
</dbReference>
<organism evidence="1 2">
    <name type="scientific">Suhomyces tanzawaensis NRRL Y-17324</name>
    <dbReference type="NCBI Taxonomy" id="984487"/>
    <lineage>
        <taxon>Eukaryota</taxon>
        <taxon>Fungi</taxon>
        <taxon>Dikarya</taxon>
        <taxon>Ascomycota</taxon>
        <taxon>Saccharomycotina</taxon>
        <taxon>Pichiomycetes</taxon>
        <taxon>Debaryomycetaceae</taxon>
        <taxon>Suhomyces</taxon>
    </lineage>
</organism>
<dbReference type="Gene3D" id="1.10.150.240">
    <property type="entry name" value="Putative phosphatase, domain 2"/>
    <property type="match status" value="1"/>
</dbReference>
<dbReference type="Gene3D" id="3.40.50.1000">
    <property type="entry name" value="HAD superfamily/HAD-like"/>
    <property type="match status" value="1"/>
</dbReference>
<reference evidence="2" key="1">
    <citation type="submission" date="2016-05" db="EMBL/GenBank/DDBJ databases">
        <title>Comparative genomics of biotechnologically important yeasts.</title>
        <authorList>
            <consortium name="DOE Joint Genome Institute"/>
            <person name="Riley R."/>
            <person name="Haridas S."/>
            <person name="Wolfe K.H."/>
            <person name="Lopes M.R."/>
            <person name="Hittinger C.T."/>
            <person name="Goker M."/>
            <person name="Salamov A."/>
            <person name="Wisecaver J."/>
            <person name="Long T.M."/>
            <person name="Aerts A.L."/>
            <person name="Barry K."/>
            <person name="Choi C."/>
            <person name="Clum A."/>
            <person name="Coughlan A.Y."/>
            <person name="Deshpande S."/>
            <person name="Douglass A.P."/>
            <person name="Hanson S.J."/>
            <person name="Klenk H.-P."/>
            <person name="Labutti K."/>
            <person name="Lapidus A."/>
            <person name="Lindquist E."/>
            <person name="Lipzen A."/>
            <person name="Meier-Kolthoff J.P."/>
            <person name="Ohm R.A."/>
            <person name="Otillar R.P."/>
            <person name="Pangilinan J."/>
            <person name="Peng Y."/>
            <person name="Rokas A."/>
            <person name="Rosa C.A."/>
            <person name="Scheuner C."/>
            <person name="Sibirny A.A."/>
            <person name="Slot J.C."/>
            <person name="Stielow J.B."/>
            <person name="Sun H."/>
            <person name="Kurtzman C.P."/>
            <person name="Blackwell M."/>
            <person name="Grigoriev I.V."/>
            <person name="Jeffries T.W."/>
        </authorList>
    </citation>
    <scope>NUCLEOTIDE SEQUENCE [LARGE SCALE GENOMIC DNA]</scope>
    <source>
        <strain evidence="2">NRRL Y-17324</strain>
    </source>
</reference>
<dbReference type="Proteomes" id="UP000094285">
    <property type="component" value="Unassembled WGS sequence"/>
</dbReference>
<dbReference type="InterPro" id="IPR023198">
    <property type="entry name" value="PGP-like_dom2"/>
</dbReference>
<dbReference type="SFLD" id="SFLDG01129">
    <property type="entry name" value="C1.5:_HAD__Beta-PGM__Phosphata"/>
    <property type="match status" value="1"/>
</dbReference>
<accession>A0A1E4SHI1</accession>
<evidence type="ECO:0000313" key="2">
    <source>
        <dbReference type="Proteomes" id="UP000094285"/>
    </source>
</evidence>
<dbReference type="OrthoDB" id="40579at2759"/>
<name>A0A1E4SHI1_9ASCO</name>
<keyword evidence="2" id="KW-1185">Reference proteome</keyword>
<dbReference type="STRING" id="984487.A0A1E4SHI1"/>
<dbReference type="CDD" id="cd07527">
    <property type="entry name" value="HAD_ScGPP-like"/>
    <property type="match status" value="1"/>
</dbReference>
<dbReference type="InterPro" id="IPR036412">
    <property type="entry name" value="HAD-like_sf"/>
</dbReference>
<dbReference type="InterPro" id="IPR006439">
    <property type="entry name" value="HAD-SF_hydro_IA"/>
</dbReference>
<dbReference type="SFLD" id="SFLDS00003">
    <property type="entry name" value="Haloacid_Dehalogenase"/>
    <property type="match status" value="1"/>
</dbReference>
<sequence length="271" mass="29889">MSSRLSVSAKPPAVFYIHAALFDCDGTLVNSTGAISEFWRDFGESRPHVDPEEIIKTSHGCRTFDVIAKWSPDDADVKQVTEWEGSIPDSFGQYAKPIPGAVELVKRFDELSRNETDNKHQRWAIITSGTLPLASKWLKLLTIDKPDCFITAEKVSQGKPHPQGYLTAREHLGYDAPHKKVVVFEDAPAGIKAGRAAGAFIVGICSTYNPEKVRASGADIVVDDLSSFEIEGYNPTTDEFKVVVNDYHYANTEYIQNEASASRSARNSIAH</sequence>
<proteinExistence type="predicted"/>
<evidence type="ECO:0000313" key="1">
    <source>
        <dbReference type="EMBL" id="ODV78968.1"/>
    </source>
</evidence>
<dbReference type="AlphaFoldDB" id="A0A1E4SHI1"/>
<dbReference type="EMBL" id="KV453912">
    <property type="protein sequence ID" value="ODV78968.1"/>
    <property type="molecule type" value="Genomic_DNA"/>
</dbReference>
<dbReference type="InterPro" id="IPR023214">
    <property type="entry name" value="HAD_sf"/>
</dbReference>
<protein>
    <submittedName>
        <fullName evidence="1">HAD-like protein</fullName>
    </submittedName>
</protein>
<dbReference type="Pfam" id="PF00702">
    <property type="entry name" value="Hydrolase"/>
    <property type="match status" value="1"/>
</dbReference>
<dbReference type="RefSeq" id="XP_020064090.1">
    <property type="nucleotide sequence ID" value="XM_020210836.1"/>
</dbReference>
<dbReference type="GO" id="GO:0006970">
    <property type="term" value="P:response to osmotic stress"/>
    <property type="evidence" value="ECO:0007669"/>
    <property type="project" value="TreeGrafter"/>
</dbReference>
<dbReference type="GO" id="GO:0000121">
    <property type="term" value="F:sn-glycerol 1-phosphatase activity"/>
    <property type="evidence" value="ECO:0007669"/>
    <property type="project" value="TreeGrafter"/>
</dbReference>
<dbReference type="NCBIfam" id="TIGR01509">
    <property type="entry name" value="HAD-SF-IA-v3"/>
    <property type="match status" value="1"/>
</dbReference>
<dbReference type="GeneID" id="30984972"/>
<gene>
    <name evidence="1" type="ORF">CANTADRAFT_6165</name>
</gene>
<dbReference type="InterPro" id="IPR051806">
    <property type="entry name" value="HAD-like_SPP"/>
</dbReference>
<dbReference type="GO" id="GO:0006114">
    <property type="term" value="P:glycerol biosynthetic process"/>
    <property type="evidence" value="ECO:0007669"/>
    <property type="project" value="TreeGrafter"/>
</dbReference>
<dbReference type="PANTHER" id="PTHR43481:SF4">
    <property type="entry name" value="GLYCEROL-1-PHOSPHATE PHOSPHOHYDROLASE 1-RELATED"/>
    <property type="match status" value="1"/>
</dbReference>